<accession>A0A9P4M9T2</accession>
<keyword evidence="5 6" id="KW-0539">Nucleus</keyword>
<dbReference type="GO" id="GO:0060213">
    <property type="term" value="P:positive regulation of nuclear-transcribed mRNA poly(A) tail shortening"/>
    <property type="evidence" value="ECO:0007669"/>
    <property type="project" value="TreeGrafter"/>
</dbReference>
<dbReference type="GO" id="GO:0003697">
    <property type="term" value="F:single-stranded DNA binding"/>
    <property type="evidence" value="ECO:0007669"/>
    <property type="project" value="TreeGrafter"/>
</dbReference>
<dbReference type="PROSITE" id="PS50126">
    <property type="entry name" value="S1"/>
    <property type="match status" value="1"/>
</dbReference>
<dbReference type="Proteomes" id="UP000799772">
    <property type="component" value="Unassembled WGS sequence"/>
</dbReference>
<evidence type="ECO:0000256" key="1">
    <source>
        <dbReference type="ARBA" id="ARBA00004123"/>
    </source>
</evidence>
<evidence type="ECO:0000256" key="3">
    <source>
        <dbReference type="ARBA" id="ARBA00022478"/>
    </source>
</evidence>
<evidence type="ECO:0000256" key="2">
    <source>
        <dbReference type="ARBA" id="ARBA00009307"/>
    </source>
</evidence>
<evidence type="ECO:0000256" key="6">
    <source>
        <dbReference type="RuleBase" id="RU369086"/>
    </source>
</evidence>
<proteinExistence type="inferred from homology"/>
<dbReference type="PANTHER" id="PTHR12709:SF4">
    <property type="entry name" value="DNA-DIRECTED RNA POLYMERASE II SUBUNIT RPB7"/>
    <property type="match status" value="1"/>
</dbReference>
<comment type="subcellular location">
    <subcellularLocation>
        <location evidence="1 6">Nucleus</location>
    </subcellularLocation>
</comment>
<comment type="similarity">
    <text evidence="2">Belongs to the eukaryotic RPB7/RPC8 RNA polymerase subunit family.</text>
</comment>
<evidence type="ECO:0000259" key="7">
    <source>
        <dbReference type="PROSITE" id="PS50126"/>
    </source>
</evidence>
<dbReference type="CDD" id="cd04329">
    <property type="entry name" value="RNAP_II_Rpb7_N"/>
    <property type="match status" value="1"/>
</dbReference>
<evidence type="ECO:0000256" key="5">
    <source>
        <dbReference type="ARBA" id="ARBA00023242"/>
    </source>
</evidence>
<keyword evidence="9" id="KW-1185">Reference proteome</keyword>
<evidence type="ECO:0000313" key="9">
    <source>
        <dbReference type="Proteomes" id="UP000799772"/>
    </source>
</evidence>
<feature type="domain" description="S1 motif" evidence="7">
    <location>
        <begin position="81"/>
        <end position="162"/>
    </location>
</feature>
<dbReference type="GO" id="GO:0003727">
    <property type="term" value="F:single-stranded RNA binding"/>
    <property type="evidence" value="ECO:0007669"/>
    <property type="project" value="TreeGrafter"/>
</dbReference>
<dbReference type="SUPFAM" id="SSF50249">
    <property type="entry name" value="Nucleic acid-binding proteins"/>
    <property type="match status" value="1"/>
</dbReference>
<comment type="caution">
    <text evidence="8">The sequence shown here is derived from an EMBL/GenBank/DDBJ whole genome shotgun (WGS) entry which is preliminary data.</text>
</comment>
<dbReference type="FunFam" id="2.40.50.140:FF:000043">
    <property type="entry name" value="DNA-directed RNA polymerase II subunit RPB7"/>
    <property type="match status" value="1"/>
</dbReference>
<dbReference type="InterPro" id="IPR005576">
    <property type="entry name" value="Rpb7-like_N"/>
</dbReference>
<dbReference type="CDD" id="cd04462">
    <property type="entry name" value="S1_RNAPII_Rpb7"/>
    <property type="match status" value="1"/>
</dbReference>
<protein>
    <recommendedName>
        <fullName evidence="6">DNA-directed RNA polymerase subunit</fullName>
    </recommendedName>
</protein>
<dbReference type="GO" id="GO:0006367">
    <property type="term" value="P:transcription initiation at RNA polymerase II promoter"/>
    <property type="evidence" value="ECO:0007669"/>
    <property type="project" value="TreeGrafter"/>
</dbReference>
<dbReference type="EMBL" id="ML978125">
    <property type="protein sequence ID" value="KAF2099687.1"/>
    <property type="molecule type" value="Genomic_DNA"/>
</dbReference>
<comment type="function">
    <text evidence="6">DNA-dependent RNA polymerase which catalyzes the transcription of DNA into RNA using the four ribonucleoside triphosphates as substrates.</text>
</comment>
<dbReference type="FunFam" id="3.30.1490.120:FF:000001">
    <property type="entry name" value="DNA-directed RNA polymerase II subunit RPB7"/>
    <property type="match status" value="1"/>
</dbReference>
<dbReference type="PANTHER" id="PTHR12709">
    <property type="entry name" value="DNA-DIRECTED RNA POLYMERASE II, III"/>
    <property type="match status" value="1"/>
</dbReference>
<keyword evidence="4 6" id="KW-0804">Transcription</keyword>
<sequence>MFFIHELERIITLHPSFFGPNARTYISNQLLHDVEGTTSGAYFIVCVMDTFDISEGRVVPGSSLAEYTVHFKAVVWKPFKGEILDGLVDSLNEAGFHVNIGPLDVFVSKSMIPSEIRYDGNATPPQWTDNGDQVIERGTHIRIKIKGTRGEMGKMFAIATMKEDYLGPLPSV</sequence>
<dbReference type="InterPro" id="IPR003029">
    <property type="entry name" value="S1_domain"/>
</dbReference>
<dbReference type="Pfam" id="PF00575">
    <property type="entry name" value="S1"/>
    <property type="match status" value="1"/>
</dbReference>
<organism evidence="8 9">
    <name type="scientific">Rhizodiscina lignyota</name>
    <dbReference type="NCBI Taxonomy" id="1504668"/>
    <lineage>
        <taxon>Eukaryota</taxon>
        <taxon>Fungi</taxon>
        <taxon>Dikarya</taxon>
        <taxon>Ascomycota</taxon>
        <taxon>Pezizomycotina</taxon>
        <taxon>Dothideomycetes</taxon>
        <taxon>Pleosporomycetidae</taxon>
        <taxon>Aulographales</taxon>
        <taxon>Rhizodiscinaceae</taxon>
        <taxon>Rhizodiscina</taxon>
    </lineage>
</organism>
<reference evidence="8" key="1">
    <citation type="journal article" date="2020" name="Stud. Mycol.">
        <title>101 Dothideomycetes genomes: a test case for predicting lifestyles and emergence of pathogens.</title>
        <authorList>
            <person name="Haridas S."/>
            <person name="Albert R."/>
            <person name="Binder M."/>
            <person name="Bloem J."/>
            <person name="Labutti K."/>
            <person name="Salamov A."/>
            <person name="Andreopoulos B."/>
            <person name="Baker S."/>
            <person name="Barry K."/>
            <person name="Bills G."/>
            <person name="Bluhm B."/>
            <person name="Cannon C."/>
            <person name="Castanera R."/>
            <person name="Culley D."/>
            <person name="Daum C."/>
            <person name="Ezra D."/>
            <person name="Gonzalez J."/>
            <person name="Henrissat B."/>
            <person name="Kuo A."/>
            <person name="Liang C."/>
            <person name="Lipzen A."/>
            <person name="Lutzoni F."/>
            <person name="Magnuson J."/>
            <person name="Mondo S."/>
            <person name="Nolan M."/>
            <person name="Ohm R."/>
            <person name="Pangilinan J."/>
            <person name="Park H.-J."/>
            <person name="Ramirez L."/>
            <person name="Alfaro M."/>
            <person name="Sun H."/>
            <person name="Tritt A."/>
            <person name="Yoshinaga Y."/>
            <person name="Zwiers L.-H."/>
            <person name="Turgeon B."/>
            <person name="Goodwin S."/>
            <person name="Spatafora J."/>
            <person name="Crous P."/>
            <person name="Grigoriev I."/>
        </authorList>
    </citation>
    <scope>NUCLEOTIDE SEQUENCE</scope>
    <source>
        <strain evidence="8">CBS 133067</strain>
    </source>
</reference>
<evidence type="ECO:0000313" key="8">
    <source>
        <dbReference type="EMBL" id="KAF2099687.1"/>
    </source>
</evidence>
<dbReference type="Pfam" id="PF03876">
    <property type="entry name" value="SHS2_Rpb7-N"/>
    <property type="match status" value="1"/>
</dbReference>
<dbReference type="InterPro" id="IPR036898">
    <property type="entry name" value="RNA_pol_Rpb7-like_N_sf"/>
</dbReference>
<keyword evidence="3 6" id="KW-0240">DNA-directed RNA polymerase</keyword>
<dbReference type="InterPro" id="IPR045113">
    <property type="entry name" value="Rpb7-like"/>
</dbReference>
<dbReference type="OrthoDB" id="1162399at2759"/>
<dbReference type="SUPFAM" id="SSF88798">
    <property type="entry name" value="N-terminal, heterodimerisation domain of RBP7 (RpoE)"/>
    <property type="match status" value="1"/>
</dbReference>
<dbReference type="Gene3D" id="3.30.1490.120">
    <property type="entry name" value="RNA polymerase Rpb7-like, N-terminal domain"/>
    <property type="match status" value="1"/>
</dbReference>
<dbReference type="AlphaFoldDB" id="A0A9P4M9T2"/>
<name>A0A9P4M9T2_9PEZI</name>
<evidence type="ECO:0000256" key="4">
    <source>
        <dbReference type="ARBA" id="ARBA00023163"/>
    </source>
</evidence>
<gene>
    <name evidence="8" type="ORF">NA57DRAFT_75190</name>
</gene>
<dbReference type="Gene3D" id="2.40.50.140">
    <property type="entry name" value="Nucleic acid-binding proteins"/>
    <property type="match status" value="1"/>
</dbReference>
<dbReference type="GO" id="GO:0000932">
    <property type="term" value="C:P-body"/>
    <property type="evidence" value="ECO:0007669"/>
    <property type="project" value="TreeGrafter"/>
</dbReference>
<dbReference type="GO" id="GO:0031369">
    <property type="term" value="F:translation initiation factor binding"/>
    <property type="evidence" value="ECO:0007669"/>
    <property type="project" value="TreeGrafter"/>
</dbReference>
<dbReference type="GO" id="GO:0045948">
    <property type="term" value="P:positive regulation of translational initiation"/>
    <property type="evidence" value="ECO:0007669"/>
    <property type="project" value="TreeGrafter"/>
</dbReference>
<dbReference type="InterPro" id="IPR012340">
    <property type="entry name" value="NA-bd_OB-fold"/>
</dbReference>
<dbReference type="GO" id="GO:0005665">
    <property type="term" value="C:RNA polymerase II, core complex"/>
    <property type="evidence" value="ECO:0007669"/>
    <property type="project" value="TreeGrafter"/>
</dbReference>